<feature type="active site" evidence="4">
    <location>
        <position position="485"/>
    </location>
</feature>
<dbReference type="GO" id="GO:0016829">
    <property type="term" value="F:lyase activity"/>
    <property type="evidence" value="ECO:0007669"/>
    <property type="project" value="UniProtKB-UniRule"/>
</dbReference>
<protein>
    <recommendedName>
        <fullName evidence="4">Molybdenum cofactor sulfurase</fullName>
        <shortName evidence="4">MCS</shortName>
        <shortName evidence="4">MOS</shortName>
        <shortName evidence="4">MoCo sulfurase</shortName>
        <ecNumber evidence="4">2.8.1.9</ecNumber>
    </recommendedName>
    <alternativeName>
        <fullName evidence="4">Molybdenum cofactor sulfurtransferase</fullName>
    </alternativeName>
</protein>
<evidence type="ECO:0000256" key="1">
    <source>
        <dbReference type="ARBA" id="ARBA00022679"/>
    </source>
</evidence>
<keyword evidence="1 4" id="KW-0808">Transferase</keyword>
<keyword evidence="2 4" id="KW-0663">Pyridoxal phosphate</keyword>
<accession>A0AAP0CHV8</accession>
<dbReference type="InterPro" id="IPR011037">
    <property type="entry name" value="Pyrv_Knase-like_insert_dom_sf"/>
</dbReference>
<comment type="function">
    <text evidence="4">Sulfurates the molybdenum cofactor. Sulfation of molybdenum is essential for xanthine dehydrogenase (XDH) and aldehyde oxidase (ADO) enzymes in which molybdenum cofactor is liganded by 1 oxygen and 1 sulfur atom in active form.</text>
</comment>
<evidence type="ECO:0000256" key="3">
    <source>
        <dbReference type="ARBA" id="ARBA00023150"/>
    </source>
</evidence>
<dbReference type="PANTHER" id="PTHR14237:SF80">
    <property type="entry name" value="MOLYBDENUM COFACTOR SULFURASE"/>
    <property type="match status" value="1"/>
</dbReference>
<dbReference type="InterPro" id="IPR028886">
    <property type="entry name" value="MoCo_sulfurase"/>
</dbReference>
<dbReference type="EMBL" id="JBCNJP010000024">
    <property type="protein sequence ID" value="KAK9057109.1"/>
    <property type="molecule type" value="Genomic_DNA"/>
</dbReference>
<reference evidence="6 7" key="1">
    <citation type="submission" date="2024-04" db="EMBL/GenBank/DDBJ databases">
        <title>The reference genome of an endangered Asteraceae, Deinandra increscens subsp. villosa, native to the Central Coast of California.</title>
        <authorList>
            <person name="Guilliams M."/>
            <person name="Hasenstab-Lehman K."/>
            <person name="Meyer R."/>
            <person name="Mcevoy S."/>
        </authorList>
    </citation>
    <scope>NUCLEOTIDE SEQUENCE [LARGE SCALE GENOMIC DNA]</scope>
    <source>
        <tissue evidence="6">Leaf</tissue>
    </source>
</reference>
<dbReference type="GO" id="GO:0006777">
    <property type="term" value="P:Mo-molybdopterin cofactor biosynthetic process"/>
    <property type="evidence" value="ECO:0007669"/>
    <property type="project" value="UniProtKB-UniRule"/>
</dbReference>
<organism evidence="6 7">
    <name type="scientific">Deinandra increscens subsp. villosa</name>
    <dbReference type="NCBI Taxonomy" id="3103831"/>
    <lineage>
        <taxon>Eukaryota</taxon>
        <taxon>Viridiplantae</taxon>
        <taxon>Streptophyta</taxon>
        <taxon>Embryophyta</taxon>
        <taxon>Tracheophyta</taxon>
        <taxon>Spermatophyta</taxon>
        <taxon>Magnoliopsida</taxon>
        <taxon>eudicotyledons</taxon>
        <taxon>Gunneridae</taxon>
        <taxon>Pentapetalae</taxon>
        <taxon>asterids</taxon>
        <taxon>campanulids</taxon>
        <taxon>Asterales</taxon>
        <taxon>Asteraceae</taxon>
        <taxon>Asteroideae</taxon>
        <taxon>Heliantheae alliance</taxon>
        <taxon>Madieae</taxon>
        <taxon>Madiinae</taxon>
        <taxon>Deinandra</taxon>
    </lineage>
</organism>
<dbReference type="EC" id="2.8.1.9" evidence="4"/>
<comment type="similarity">
    <text evidence="4">Belongs to the class-V pyridoxal-phosphate-dependent aminotransferase family. MOCOS subfamily.</text>
</comment>
<evidence type="ECO:0000313" key="6">
    <source>
        <dbReference type="EMBL" id="KAK9057109.1"/>
    </source>
</evidence>
<dbReference type="InterPro" id="IPR015421">
    <property type="entry name" value="PyrdxlP-dep_Trfase_major"/>
</dbReference>
<comment type="caution">
    <text evidence="6">The sequence shown here is derived from an EMBL/GenBank/DDBJ whole genome shotgun (WGS) entry which is preliminary data.</text>
</comment>
<feature type="modified residue" description="N6-(pyridoxal phosphate)lysine" evidence="4">
    <location>
        <position position="326"/>
    </location>
</feature>
<dbReference type="Pfam" id="PF03473">
    <property type="entry name" value="MOSC"/>
    <property type="match status" value="1"/>
</dbReference>
<dbReference type="AlphaFoldDB" id="A0AAP0CHV8"/>
<dbReference type="InterPro" id="IPR005302">
    <property type="entry name" value="MoCF_Sase_C"/>
</dbReference>
<dbReference type="PROSITE" id="PS51340">
    <property type="entry name" value="MOSC"/>
    <property type="match status" value="1"/>
</dbReference>
<sequence length="863" mass="96175">MLHNNGVKNMSSKLSQRREDIVSTYRSRRQYLHWLFAPPRFESFFFEAKDRTLGVHKNKMTMTPPIMNIDAAKDQFLKEFGESYGYPDAPKNIDDIRATEFKRLDGSVYLDHAGATLYSELQMEAIFKDLTSTVYGNPHSQSSSSLATSDIIEDARHQVLKLCNASPKEYKCIFTAGATAALKLVGEAFPWSDQSTFMYTVENHNSVLGIREYALNKGASALAVDFKEAADSSSINLVCHPKQNRSEAGVLDKQPTGEEYSLFAFPSECNFSGLRFNLDLINIIKEDSEKFSGNWMILLDAAKGCSTDPPNLSAYKADFVVMSFYKLFGYPTGLGALIVRNEAAKLLKKTYFSGGTVAASIADIDFVKRREGIEESFEDGTISFLNIASIHHGFNILNTLTLLSISRHTSSLAKYTRNMLLALKHANGQEACKIYGLEYLKAAYSGLGPVVSFNLKRADGSWVGPREVEKLASLSGIQLRTGCFCNPGACSKHLGLSHADLLSNIEAGHVCWDDLDILHGKPTGAVRVSFGYMSTFEDAWRFLNLIVSSFIKLPTSILRSRFIQSATEGDRTTTGHHLTSIVVYPIKSCAGFKVDSWPLSSTGLLYDREWLLKSMNGEVLTQKKVPEMNFIGTNIDLETGVLHVESPRCKEKLQIELKSNLSVAVEEINVHAQRYEVMGYEEKIDTWFSNAVGRPCYLLRSSSRNCTLFNRSKNTSICRDIETRLNFVNEAQLLLISEESVSDLNHRLNSGKEGSVGLLVEVDAMRFRPNLVISGDAPYAEDSWSGLKIGKNHFMSLGGCNRCQMINLSYQAGEVERSNEPLATLAAYRRAKGKILFGILLRYEIGEEISSWLQVGQKVYPEI</sequence>
<dbReference type="Gene3D" id="3.40.640.10">
    <property type="entry name" value="Type I PLP-dependent aspartate aminotransferase-like (Major domain)"/>
    <property type="match status" value="1"/>
</dbReference>
<evidence type="ECO:0000259" key="5">
    <source>
        <dbReference type="PROSITE" id="PS51340"/>
    </source>
</evidence>
<comment type="cofactor">
    <cofactor evidence="4">
        <name>pyridoxal 5'-phosphate</name>
        <dbReference type="ChEBI" id="CHEBI:597326"/>
    </cofactor>
</comment>
<dbReference type="SUPFAM" id="SSF50800">
    <property type="entry name" value="PK beta-barrel domain-like"/>
    <property type="match status" value="1"/>
</dbReference>
<dbReference type="Proteomes" id="UP001408789">
    <property type="component" value="Unassembled WGS sequence"/>
</dbReference>
<dbReference type="GO" id="GO:0030170">
    <property type="term" value="F:pyridoxal phosphate binding"/>
    <property type="evidence" value="ECO:0007669"/>
    <property type="project" value="UniProtKB-UniRule"/>
</dbReference>
<comment type="catalytic activity">
    <reaction evidence="4">
        <text>Mo-molybdopterin + L-cysteine + AH2 = thio-Mo-molybdopterin + L-alanine + A + H2O</text>
        <dbReference type="Rhea" id="RHEA:42636"/>
        <dbReference type="ChEBI" id="CHEBI:13193"/>
        <dbReference type="ChEBI" id="CHEBI:15377"/>
        <dbReference type="ChEBI" id="CHEBI:17499"/>
        <dbReference type="ChEBI" id="CHEBI:35235"/>
        <dbReference type="ChEBI" id="CHEBI:57972"/>
        <dbReference type="ChEBI" id="CHEBI:71302"/>
        <dbReference type="ChEBI" id="CHEBI:82685"/>
        <dbReference type="EC" id="2.8.1.9"/>
    </reaction>
</comment>
<dbReference type="GO" id="GO:0030151">
    <property type="term" value="F:molybdenum ion binding"/>
    <property type="evidence" value="ECO:0007669"/>
    <property type="project" value="UniProtKB-UniRule"/>
</dbReference>
<dbReference type="SUPFAM" id="SSF141673">
    <property type="entry name" value="MOSC N-terminal domain-like"/>
    <property type="match status" value="1"/>
</dbReference>
<gene>
    <name evidence="6" type="ORF">SSX86_024476</name>
</gene>
<dbReference type="GO" id="GO:0008265">
    <property type="term" value="F:molybdenum cofactor sulfurtransferase activity"/>
    <property type="evidence" value="ECO:0007669"/>
    <property type="project" value="UniProtKB-UniRule"/>
</dbReference>
<dbReference type="PANTHER" id="PTHR14237">
    <property type="entry name" value="MOLYBDOPTERIN COFACTOR SULFURASE MOSC"/>
    <property type="match status" value="1"/>
</dbReference>
<dbReference type="GO" id="GO:0032787">
    <property type="term" value="P:monocarboxylic acid metabolic process"/>
    <property type="evidence" value="ECO:0007669"/>
    <property type="project" value="UniProtKB-ARBA"/>
</dbReference>
<dbReference type="InterPro" id="IPR000192">
    <property type="entry name" value="Aminotrans_V_dom"/>
</dbReference>
<dbReference type="HAMAP" id="MF_03050">
    <property type="entry name" value="MOCOS"/>
    <property type="match status" value="1"/>
</dbReference>
<keyword evidence="3 4" id="KW-0501">Molybdenum cofactor biosynthesis</keyword>
<feature type="domain" description="MOSC" evidence="5">
    <location>
        <begin position="701"/>
        <end position="862"/>
    </location>
</feature>
<dbReference type="SUPFAM" id="SSF53383">
    <property type="entry name" value="PLP-dependent transferases"/>
    <property type="match status" value="1"/>
</dbReference>
<evidence type="ECO:0000256" key="2">
    <source>
        <dbReference type="ARBA" id="ARBA00022898"/>
    </source>
</evidence>
<dbReference type="InterPro" id="IPR005303">
    <property type="entry name" value="MOCOS_middle"/>
</dbReference>
<keyword evidence="7" id="KW-1185">Reference proteome</keyword>
<name>A0AAP0CHV8_9ASTR</name>
<proteinExistence type="inferred from homology"/>
<dbReference type="InterPro" id="IPR015424">
    <property type="entry name" value="PyrdxlP-dep_Trfase"/>
</dbReference>
<evidence type="ECO:0000313" key="7">
    <source>
        <dbReference type="Proteomes" id="UP001408789"/>
    </source>
</evidence>
<dbReference type="Pfam" id="PF03476">
    <property type="entry name" value="MOSC_N"/>
    <property type="match status" value="1"/>
</dbReference>
<evidence type="ECO:0000256" key="4">
    <source>
        <dbReference type="HAMAP-Rule" id="MF_03050"/>
    </source>
</evidence>
<dbReference type="Pfam" id="PF00266">
    <property type="entry name" value="Aminotran_5"/>
    <property type="match status" value="1"/>
</dbReference>